<evidence type="ECO:0000313" key="2">
    <source>
        <dbReference type="EMBL" id="MFG6206159.1"/>
    </source>
</evidence>
<dbReference type="EMBL" id="JBIEIL010000008">
    <property type="protein sequence ID" value="MFG6206159.1"/>
    <property type="molecule type" value="Genomic_DNA"/>
</dbReference>
<sequence>MHTQDEIHLEQKQGEALRKKQGEQWLTENIEAVKNYNEYVEAQGVFSDSVRSF</sequence>
<evidence type="ECO:0000313" key="3">
    <source>
        <dbReference type="Proteomes" id="UP001605918"/>
    </source>
</evidence>
<dbReference type="InterPro" id="IPR009956">
    <property type="entry name" value="Post-segregation_anti-tox_CcdA"/>
</dbReference>
<evidence type="ECO:0000256" key="1">
    <source>
        <dbReference type="ARBA" id="ARBA00022649"/>
    </source>
</evidence>
<organism evidence="2 3">
    <name type="scientific">Pseudomonas retamae</name>
    <dbReference type="NCBI Taxonomy" id="702110"/>
    <lineage>
        <taxon>Bacteria</taxon>
        <taxon>Pseudomonadati</taxon>
        <taxon>Pseudomonadota</taxon>
        <taxon>Gammaproteobacteria</taxon>
        <taxon>Pseudomonadales</taxon>
        <taxon>Pseudomonadaceae</taxon>
        <taxon>Pseudomonas</taxon>
    </lineage>
</organism>
<keyword evidence="3" id="KW-1185">Reference proteome</keyword>
<protein>
    <submittedName>
        <fullName evidence="2">Type II toxin-antitoxin system CcdA family antitoxin</fullName>
    </submittedName>
</protein>
<dbReference type="Pfam" id="PF07362">
    <property type="entry name" value="CcdA"/>
    <property type="match status" value="1"/>
</dbReference>
<gene>
    <name evidence="2" type="ORF">ACGSLL_17500</name>
</gene>
<dbReference type="Proteomes" id="UP001605918">
    <property type="component" value="Unassembled WGS sequence"/>
</dbReference>
<dbReference type="RefSeq" id="WP_394507302.1">
    <property type="nucleotide sequence ID" value="NZ_JBIEIL010000008.1"/>
</dbReference>
<proteinExistence type="predicted"/>
<comment type="caution">
    <text evidence="2">The sequence shown here is derived from an EMBL/GenBank/DDBJ whole genome shotgun (WGS) entry which is preliminary data.</text>
</comment>
<accession>A0ABW7DEG2</accession>
<keyword evidence="1" id="KW-1277">Toxin-antitoxin system</keyword>
<reference evidence="2 3" key="1">
    <citation type="submission" date="2024-10" db="EMBL/GenBank/DDBJ databases">
        <title>Whole genome of Pseudomonas sp Strain RB5.</title>
        <authorList>
            <person name="Selami N."/>
        </authorList>
    </citation>
    <scope>NUCLEOTIDE SEQUENCE [LARGE SCALE GENOMIC DNA]</scope>
    <source>
        <strain evidence="2 3">RB5</strain>
    </source>
</reference>
<name>A0ABW7DEG2_9PSED</name>